<evidence type="ECO:0000256" key="5">
    <source>
        <dbReference type="ARBA" id="ARBA00022989"/>
    </source>
</evidence>
<keyword evidence="5 7" id="KW-1133">Transmembrane helix</keyword>
<reference evidence="9 10" key="1">
    <citation type="journal article" date="2013" name="Curr. Biol.">
        <title>The Genome of the Foraminiferan Reticulomyxa filosa.</title>
        <authorList>
            <person name="Glockner G."/>
            <person name="Hulsmann N."/>
            <person name="Schleicher M."/>
            <person name="Noegel A.A."/>
            <person name="Eichinger L."/>
            <person name="Gallinger C."/>
            <person name="Pawlowski J."/>
            <person name="Sierra R."/>
            <person name="Euteneuer U."/>
            <person name="Pillet L."/>
            <person name="Moustafa A."/>
            <person name="Platzer M."/>
            <person name="Groth M."/>
            <person name="Szafranski K."/>
            <person name="Schliwa M."/>
        </authorList>
    </citation>
    <scope>NUCLEOTIDE SEQUENCE [LARGE SCALE GENOMIC DNA]</scope>
</reference>
<dbReference type="OrthoDB" id="6500128at2759"/>
<dbReference type="InterPro" id="IPR050173">
    <property type="entry name" value="ABC_transporter_C-like"/>
</dbReference>
<dbReference type="Pfam" id="PF00664">
    <property type="entry name" value="ABC_membrane"/>
    <property type="match status" value="1"/>
</dbReference>
<keyword evidence="3" id="KW-0547">Nucleotide-binding</keyword>
<sequence>ALGLLGLMVSAQVCLTASEYWLGYWSGLDPDVQSSKRHYLYIYVGIVAGTVCLTISRAVTSFLVLLGGALELHNGAFKGVLYASMRFFESNPTGYLFSFFFFFFGTDYNKKQTFLFPNICIFVHVSNCFTLIVHPVLVIDSAGRILNRFSKDQWVVDEMLPYVTYDAIQS</sequence>
<dbReference type="AlphaFoldDB" id="X6PEH7"/>
<keyword evidence="6 7" id="KW-0472">Membrane</keyword>
<dbReference type="Gene3D" id="1.20.1560.10">
    <property type="entry name" value="ABC transporter type 1, transmembrane domain"/>
    <property type="match status" value="1"/>
</dbReference>
<feature type="transmembrane region" description="Helical" evidence="7">
    <location>
        <begin position="116"/>
        <end position="139"/>
    </location>
</feature>
<dbReference type="SUPFAM" id="SSF90123">
    <property type="entry name" value="ABC transporter transmembrane region"/>
    <property type="match status" value="1"/>
</dbReference>
<dbReference type="InterPro" id="IPR036640">
    <property type="entry name" value="ABC1_TM_sf"/>
</dbReference>
<gene>
    <name evidence="9" type="ORF">RFI_00630</name>
</gene>
<name>X6PEH7_RETFI</name>
<keyword evidence="4" id="KW-0067">ATP-binding</keyword>
<dbReference type="EMBL" id="ASPP01000681">
    <property type="protein sequence ID" value="ETO36434.1"/>
    <property type="molecule type" value="Genomic_DNA"/>
</dbReference>
<dbReference type="GO" id="GO:0005524">
    <property type="term" value="F:ATP binding"/>
    <property type="evidence" value="ECO:0007669"/>
    <property type="project" value="UniProtKB-KW"/>
</dbReference>
<evidence type="ECO:0000259" key="8">
    <source>
        <dbReference type="PROSITE" id="PS50929"/>
    </source>
</evidence>
<proteinExistence type="predicted"/>
<comment type="caution">
    <text evidence="9">The sequence shown here is derived from an EMBL/GenBank/DDBJ whole genome shotgun (WGS) entry which is preliminary data.</text>
</comment>
<dbReference type="PANTHER" id="PTHR24223">
    <property type="entry name" value="ATP-BINDING CASSETTE SUB-FAMILY C"/>
    <property type="match status" value="1"/>
</dbReference>
<keyword evidence="1" id="KW-0813">Transport</keyword>
<feature type="transmembrane region" description="Helical" evidence="7">
    <location>
        <begin position="40"/>
        <end position="66"/>
    </location>
</feature>
<keyword evidence="2 7" id="KW-0812">Transmembrane</keyword>
<feature type="non-terminal residue" evidence="9">
    <location>
        <position position="1"/>
    </location>
</feature>
<organism evidence="9 10">
    <name type="scientific">Reticulomyxa filosa</name>
    <dbReference type="NCBI Taxonomy" id="46433"/>
    <lineage>
        <taxon>Eukaryota</taxon>
        <taxon>Sar</taxon>
        <taxon>Rhizaria</taxon>
        <taxon>Retaria</taxon>
        <taxon>Foraminifera</taxon>
        <taxon>Monothalamids</taxon>
        <taxon>Reticulomyxidae</taxon>
        <taxon>Reticulomyxa</taxon>
    </lineage>
</organism>
<evidence type="ECO:0000256" key="3">
    <source>
        <dbReference type="ARBA" id="ARBA00022741"/>
    </source>
</evidence>
<accession>X6PEH7</accession>
<evidence type="ECO:0000256" key="6">
    <source>
        <dbReference type="ARBA" id="ARBA00023136"/>
    </source>
</evidence>
<feature type="domain" description="ABC transmembrane type-1" evidence="8">
    <location>
        <begin position="2"/>
        <end position="170"/>
    </location>
</feature>
<evidence type="ECO:0000313" key="9">
    <source>
        <dbReference type="EMBL" id="ETO36434.1"/>
    </source>
</evidence>
<dbReference type="GO" id="GO:0140359">
    <property type="term" value="F:ABC-type transporter activity"/>
    <property type="evidence" value="ECO:0007669"/>
    <property type="project" value="InterPro"/>
</dbReference>
<dbReference type="PROSITE" id="PS50929">
    <property type="entry name" value="ABC_TM1F"/>
    <property type="match status" value="1"/>
</dbReference>
<evidence type="ECO:0000256" key="2">
    <source>
        <dbReference type="ARBA" id="ARBA00022692"/>
    </source>
</evidence>
<feature type="transmembrane region" description="Helical" evidence="7">
    <location>
        <begin position="87"/>
        <end position="104"/>
    </location>
</feature>
<protein>
    <recommendedName>
        <fullName evidence="8">ABC transmembrane type-1 domain-containing protein</fullName>
    </recommendedName>
</protein>
<evidence type="ECO:0000256" key="1">
    <source>
        <dbReference type="ARBA" id="ARBA00022448"/>
    </source>
</evidence>
<evidence type="ECO:0000256" key="4">
    <source>
        <dbReference type="ARBA" id="ARBA00022840"/>
    </source>
</evidence>
<evidence type="ECO:0000256" key="7">
    <source>
        <dbReference type="SAM" id="Phobius"/>
    </source>
</evidence>
<dbReference type="InterPro" id="IPR011527">
    <property type="entry name" value="ABC1_TM_dom"/>
</dbReference>
<dbReference type="Proteomes" id="UP000023152">
    <property type="component" value="Unassembled WGS sequence"/>
</dbReference>
<evidence type="ECO:0000313" key="10">
    <source>
        <dbReference type="Proteomes" id="UP000023152"/>
    </source>
</evidence>
<dbReference type="GO" id="GO:0016020">
    <property type="term" value="C:membrane"/>
    <property type="evidence" value="ECO:0007669"/>
    <property type="project" value="InterPro"/>
</dbReference>
<keyword evidence="10" id="KW-1185">Reference proteome</keyword>